<sequence length="216" mass="24074">MNKLTFWVSPFLILSFGAAAAEPVVMSYDGFYDRMEVVNEGEYQYAQVGFYLKTYADAEPCDIAAGEIITEKQSYPLTYDDQGQLFLPFDKELDTHKAMVVVTPASAGGCQLSMQIEAKMPQQGITAGQLYQVNNELEELLADLSGFFVGTLMSFLLPDQQGIQLHFSGSVPTDVPSDWQCVETRCKVKIKNKWEESETVLVDGSKLARITPWIAK</sequence>
<evidence type="ECO:0000313" key="3">
    <source>
        <dbReference type="Proteomes" id="UP001447008"/>
    </source>
</evidence>
<dbReference type="RefSeq" id="WP_342679654.1">
    <property type="nucleotide sequence ID" value="NZ_JBCGCU010000016.1"/>
</dbReference>
<accession>A0ABU9MYH7</accession>
<dbReference type="InterPro" id="IPR021370">
    <property type="entry name" value="DUF2987"/>
</dbReference>
<feature type="chain" id="PRO_5047417699" evidence="1">
    <location>
        <begin position="21"/>
        <end position="216"/>
    </location>
</feature>
<name>A0ABU9MYH7_9GAMM</name>
<gene>
    <name evidence="2" type="ORF">WCN91_12815</name>
</gene>
<feature type="signal peptide" evidence="1">
    <location>
        <begin position="1"/>
        <end position="20"/>
    </location>
</feature>
<keyword evidence="1" id="KW-0732">Signal</keyword>
<dbReference type="Pfam" id="PF11205">
    <property type="entry name" value="DUF2987"/>
    <property type="match status" value="1"/>
</dbReference>
<organism evidence="2 3">
    <name type="scientific">Pseudoalteromonas qingdaonensis</name>
    <dbReference type="NCBI Taxonomy" id="3131913"/>
    <lineage>
        <taxon>Bacteria</taxon>
        <taxon>Pseudomonadati</taxon>
        <taxon>Pseudomonadota</taxon>
        <taxon>Gammaproteobacteria</taxon>
        <taxon>Alteromonadales</taxon>
        <taxon>Pseudoalteromonadaceae</taxon>
        <taxon>Pseudoalteromonas</taxon>
    </lineage>
</organism>
<protein>
    <submittedName>
        <fullName evidence="2">DUF2987 domain-containing protein</fullName>
    </submittedName>
</protein>
<evidence type="ECO:0000313" key="2">
    <source>
        <dbReference type="EMBL" id="MEM0516282.1"/>
    </source>
</evidence>
<evidence type="ECO:0000256" key="1">
    <source>
        <dbReference type="SAM" id="SignalP"/>
    </source>
</evidence>
<reference evidence="2 3" key="1">
    <citation type="submission" date="2024-03" db="EMBL/GenBank/DDBJ databases">
        <title>Pseudoalteromonas qingdaonensis sp. nov., isolated from the intestines of marine benthic organisms.</title>
        <authorList>
            <person name="Lin X."/>
            <person name="Fang S."/>
            <person name="Hu X."/>
        </authorList>
    </citation>
    <scope>NUCLEOTIDE SEQUENCE [LARGE SCALE GENOMIC DNA]</scope>
    <source>
        <strain evidence="2 3">YIC-827</strain>
    </source>
</reference>
<proteinExistence type="predicted"/>
<dbReference type="Proteomes" id="UP001447008">
    <property type="component" value="Unassembled WGS sequence"/>
</dbReference>
<comment type="caution">
    <text evidence="2">The sequence shown here is derived from an EMBL/GenBank/DDBJ whole genome shotgun (WGS) entry which is preliminary data.</text>
</comment>
<keyword evidence="3" id="KW-1185">Reference proteome</keyword>
<dbReference type="EMBL" id="JBCGCU010000016">
    <property type="protein sequence ID" value="MEM0516282.1"/>
    <property type="molecule type" value="Genomic_DNA"/>
</dbReference>